<dbReference type="Proteomes" id="UP000499080">
    <property type="component" value="Unassembled WGS sequence"/>
</dbReference>
<evidence type="ECO:0000313" key="1">
    <source>
        <dbReference type="EMBL" id="GBM72496.1"/>
    </source>
</evidence>
<gene>
    <name evidence="1" type="ORF">AVEN_218123_1</name>
</gene>
<dbReference type="OrthoDB" id="10585583at2759"/>
<dbReference type="AlphaFoldDB" id="A0A4Y2I5S4"/>
<keyword evidence="2" id="KW-1185">Reference proteome</keyword>
<evidence type="ECO:0000313" key="2">
    <source>
        <dbReference type="Proteomes" id="UP000499080"/>
    </source>
</evidence>
<comment type="caution">
    <text evidence="1">The sequence shown here is derived from an EMBL/GenBank/DDBJ whole genome shotgun (WGS) entry which is preliminary data.</text>
</comment>
<protein>
    <submittedName>
        <fullName evidence="1">Uncharacterized protein</fullName>
    </submittedName>
</protein>
<dbReference type="EMBL" id="BGPR01002380">
    <property type="protein sequence ID" value="GBM72496.1"/>
    <property type="molecule type" value="Genomic_DNA"/>
</dbReference>
<reference evidence="1 2" key="1">
    <citation type="journal article" date="2019" name="Sci. Rep.">
        <title>Orb-weaving spider Araneus ventricosus genome elucidates the spidroin gene catalogue.</title>
        <authorList>
            <person name="Kono N."/>
            <person name="Nakamura H."/>
            <person name="Ohtoshi R."/>
            <person name="Moran D.A.P."/>
            <person name="Shinohara A."/>
            <person name="Yoshida Y."/>
            <person name="Fujiwara M."/>
            <person name="Mori M."/>
            <person name="Tomita M."/>
            <person name="Arakawa K."/>
        </authorList>
    </citation>
    <scope>NUCLEOTIDE SEQUENCE [LARGE SCALE GENOMIC DNA]</scope>
</reference>
<sequence length="170" mass="19364">MRFRNYGNPLNSKVRSGHSPDGRYDEILLDKCKTFLRDRRYGSYIGRYWGCKEGVAGPPIGIFSKSSRVFLATCGLALSRRSTIPFESLPLRLLLMVWPFVDYVMHNSFAYRQLIRNHGTVGYNVHLPTVDFCGLCDAQFLCLSTAHPQPKSWHCWFNVHLPTAHGLASP</sequence>
<organism evidence="1 2">
    <name type="scientific">Araneus ventricosus</name>
    <name type="common">Orbweaver spider</name>
    <name type="synonym">Epeira ventricosa</name>
    <dbReference type="NCBI Taxonomy" id="182803"/>
    <lineage>
        <taxon>Eukaryota</taxon>
        <taxon>Metazoa</taxon>
        <taxon>Ecdysozoa</taxon>
        <taxon>Arthropoda</taxon>
        <taxon>Chelicerata</taxon>
        <taxon>Arachnida</taxon>
        <taxon>Araneae</taxon>
        <taxon>Araneomorphae</taxon>
        <taxon>Entelegynae</taxon>
        <taxon>Araneoidea</taxon>
        <taxon>Araneidae</taxon>
        <taxon>Araneus</taxon>
    </lineage>
</organism>
<proteinExistence type="predicted"/>
<accession>A0A4Y2I5S4</accession>
<name>A0A4Y2I5S4_ARAVE</name>